<dbReference type="Gene3D" id="3.40.50.10190">
    <property type="entry name" value="BRCT domain"/>
    <property type="match status" value="1"/>
</dbReference>
<dbReference type="EMBL" id="CP003304">
    <property type="protein sequence ID" value="AFB21426.1"/>
    <property type="molecule type" value="Genomic_DNA"/>
</dbReference>
<keyword evidence="6 12" id="KW-0862">Zinc</keyword>
<dbReference type="PIRSF" id="PIRSF001604">
    <property type="entry name" value="LigA"/>
    <property type="match status" value="1"/>
</dbReference>
<dbReference type="Pfam" id="PF12826">
    <property type="entry name" value="HHH_2"/>
    <property type="match status" value="1"/>
</dbReference>
<evidence type="ECO:0000256" key="9">
    <source>
        <dbReference type="ARBA" id="ARBA00023204"/>
    </source>
</evidence>
<accession>A0ABM5MU83</accession>
<keyword evidence="3 12" id="KW-0235">DNA replication</keyword>
<evidence type="ECO:0000259" key="14">
    <source>
        <dbReference type="PROSITE" id="PS50172"/>
    </source>
</evidence>
<evidence type="ECO:0000256" key="7">
    <source>
        <dbReference type="ARBA" id="ARBA00022842"/>
    </source>
</evidence>
<evidence type="ECO:0000256" key="8">
    <source>
        <dbReference type="ARBA" id="ARBA00023027"/>
    </source>
</evidence>
<dbReference type="InterPro" id="IPR013840">
    <property type="entry name" value="DNAligase_N"/>
</dbReference>
<dbReference type="Gene3D" id="1.10.150.20">
    <property type="entry name" value="5' to 3' exonuclease, C-terminal subdomain"/>
    <property type="match status" value="2"/>
</dbReference>
<keyword evidence="9 12" id="KW-0234">DNA repair</keyword>
<dbReference type="SMART" id="SM00532">
    <property type="entry name" value="LIGANc"/>
    <property type="match status" value="1"/>
</dbReference>
<feature type="binding site" evidence="12">
    <location>
        <position position="295"/>
    </location>
    <ligand>
        <name>NAD(+)</name>
        <dbReference type="ChEBI" id="CHEBI:57540"/>
    </ligand>
</feature>
<evidence type="ECO:0000313" key="15">
    <source>
        <dbReference type="EMBL" id="AFB21426.1"/>
    </source>
</evidence>
<dbReference type="PANTHER" id="PTHR23389">
    <property type="entry name" value="CHROMOSOME TRANSMISSION FIDELITY FACTOR 18"/>
    <property type="match status" value="1"/>
</dbReference>
<keyword evidence="16" id="KW-1185">Reference proteome</keyword>
<dbReference type="InterPro" id="IPR033136">
    <property type="entry name" value="DNA_ligase_CS"/>
</dbReference>
<feature type="binding site" evidence="12">
    <location>
        <position position="416"/>
    </location>
    <ligand>
        <name>Zn(2+)</name>
        <dbReference type="ChEBI" id="CHEBI:29105"/>
    </ligand>
</feature>
<dbReference type="Gene3D" id="2.40.50.140">
    <property type="entry name" value="Nucleic acid-binding proteins"/>
    <property type="match status" value="1"/>
</dbReference>
<evidence type="ECO:0000256" key="12">
    <source>
        <dbReference type="HAMAP-Rule" id="MF_01588"/>
    </source>
</evidence>
<dbReference type="RefSeq" id="WP_014364175.1">
    <property type="nucleotide sequence ID" value="NC_016929.1"/>
</dbReference>
<dbReference type="Pfam" id="PF01653">
    <property type="entry name" value="DNA_ligase_aden"/>
    <property type="match status" value="1"/>
</dbReference>
<dbReference type="InterPro" id="IPR013839">
    <property type="entry name" value="DNAligase_adenylation"/>
</dbReference>
<keyword evidence="7 12" id="KW-0460">Magnesium</keyword>
<evidence type="ECO:0000256" key="2">
    <source>
        <dbReference type="ARBA" id="ARBA00022598"/>
    </source>
</evidence>
<feature type="binding site" evidence="12">
    <location>
        <position position="121"/>
    </location>
    <ligand>
        <name>NAD(+)</name>
        <dbReference type="ChEBI" id="CHEBI:57540"/>
    </ligand>
</feature>
<dbReference type="InterPro" id="IPR012340">
    <property type="entry name" value="NA-bd_OB-fold"/>
</dbReference>
<reference evidence="16" key="1">
    <citation type="submission" date="2012-02" db="EMBL/GenBank/DDBJ databases">
        <title>Complete genome sequence of Rickettsia parkeri strain Portsmouth.</title>
        <authorList>
            <person name="Johnson S.L."/>
            <person name="Munk A.C."/>
            <person name="Han S."/>
            <person name="Bruce D.C."/>
            <person name="Dasch G.A."/>
        </authorList>
    </citation>
    <scope>NUCLEOTIDE SEQUENCE [LARGE SCALE GENOMIC DNA]</scope>
    <source>
        <strain evidence="16">CA410</strain>
    </source>
</reference>
<evidence type="ECO:0000256" key="11">
    <source>
        <dbReference type="ARBA" id="ARBA00034005"/>
    </source>
</evidence>
<dbReference type="PROSITE" id="PS50172">
    <property type="entry name" value="BRCT"/>
    <property type="match status" value="1"/>
</dbReference>
<dbReference type="Proteomes" id="UP000007878">
    <property type="component" value="Chromosome"/>
</dbReference>
<sequence length="689" mass="78069">MQNIYLISEKEAKKLLKELADKIERYNHAYYIEDNHLVSDAEYDQLFYTNLKLEQKFPHLILENSPSKKVGAKIANKFAKVTHQAPMLSLSNVFDEQDVKDFVDRIKNFLRLNEFAPIFCEPKIDGLSFSAIYKNGLLTIGATRGDGYIGEDMTANIKTIKNFPHKINNAPEFLEVRGEIYIEKQDFFNLNKEQEEQGRDKFANPRNAAAGSLRQLDSSVTAKRPLKYFVYSGGATEQNIASSQNELLKKLKEFGFRVNEISKLADSEEEIFAFYEYLKTNRENLSYEIDGVVYKLNDFALQNRMGFIARAPRFATAHKFPAIVGQTKLLSITVQVGRTGTLTPVAELEPIEIGGVTVSRATLHNFQEIIRKDVRIRDYVFLQRAGDVIPQIIGVDIGKRSTDATTFNTPLFCPSCNSKLHYIPEDIIIRCDNVLNCPAQNYERIRHFVSKNAMDIEGLGRKQVEFLIDKGLISNPLDIFLLKEKNEASLTKLENMDGWGRKSVENLFKNIEESRNVSLPRFIYALGIRHIGEQNAKLLAREFESYNNFISQIELLSKNDSNIYQKLNNLEGIGDKILVDIINFFDVKENIELIKKLGEVLNIEDYKETKEHSSLTGKIVVFTGSLPTTSRVEAKAMAEKLGAKVAVSVSSNTDLVIAGVDAGSKLKKAKELGIKIIDEEEWLTIVNNV</sequence>
<dbReference type="InterPro" id="IPR001679">
    <property type="entry name" value="DNA_ligase"/>
</dbReference>
<dbReference type="SUPFAM" id="SSF52113">
    <property type="entry name" value="BRCT domain"/>
    <property type="match status" value="1"/>
</dbReference>
<comment type="catalytic activity">
    <reaction evidence="11 12 13">
        <text>NAD(+) + (deoxyribonucleotide)n-3'-hydroxyl + 5'-phospho-(deoxyribonucleotide)m = (deoxyribonucleotide)n+m + AMP + beta-nicotinamide D-nucleotide.</text>
        <dbReference type="EC" id="6.5.1.2"/>
    </reaction>
</comment>
<comment type="similarity">
    <text evidence="12">Belongs to the NAD-dependent DNA ligase family. LigA subfamily.</text>
</comment>
<dbReference type="NCBIfam" id="NF005932">
    <property type="entry name" value="PRK07956.1"/>
    <property type="match status" value="1"/>
</dbReference>
<keyword evidence="8 12" id="KW-0520">NAD</keyword>
<evidence type="ECO:0000256" key="6">
    <source>
        <dbReference type="ARBA" id="ARBA00022833"/>
    </source>
</evidence>
<feature type="binding site" evidence="12">
    <location>
        <position position="179"/>
    </location>
    <ligand>
        <name>NAD(+)</name>
        <dbReference type="ChEBI" id="CHEBI:57540"/>
    </ligand>
</feature>
<feature type="binding site" evidence="12">
    <location>
        <begin position="40"/>
        <end position="44"/>
    </location>
    <ligand>
        <name>NAD(+)</name>
        <dbReference type="ChEBI" id="CHEBI:57540"/>
    </ligand>
</feature>
<dbReference type="PROSITE" id="PS01055">
    <property type="entry name" value="DNA_LIGASE_N1"/>
    <property type="match status" value="1"/>
</dbReference>
<dbReference type="InterPro" id="IPR001357">
    <property type="entry name" value="BRCT_dom"/>
</dbReference>
<dbReference type="InterPro" id="IPR004150">
    <property type="entry name" value="NAD_DNA_ligase_OB"/>
</dbReference>
<keyword evidence="4 12" id="KW-0479">Metal-binding</keyword>
<dbReference type="InterPro" id="IPR041663">
    <property type="entry name" value="DisA/LigA_HHH"/>
</dbReference>
<dbReference type="SUPFAM" id="SSF50249">
    <property type="entry name" value="Nucleic acid-binding proteins"/>
    <property type="match status" value="1"/>
</dbReference>
<evidence type="ECO:0000256" key="4">
    <source>
        <dbReference type="ARBA" id="ARBA00022723"/>
    </source>
</evidence>
<dbReference type="HAMAP" id="MF_01588">
    <property type="entry name" value="DNA_ligase_A"/>
    <property type="match status" value="1"/>
</dbReference>
<feature type="binding site" evidence="12">
    <location>
        <position position="144"/>
    </location>
    <ligand>
        <name>NAD(+)</name>
        <dbReference type="ChEBI" id="CHEBI:57540"/>
    </ligand>
</feature>
<keyword evidence="5 12" id="KW-0227">DNA damage</keyword>
<dbReference type="Pfam" id="PF03120">
    <property type="entry name" value="OB_DNA_ligase"/>
    <property type="match status" value="1"/>
</dbReference>
<dbReference type="NCBIfam" id="TIGR00575">
    <property type="entry name" value="dnlj"/>
    <property type="match status" value="1"/>
</dbReference>
<dbReference type="PANTHER" id="PTHR23389:SF9">
    <property type="entry name" value="DNA LIGASE"/>
    <property type="match status" value="1"/>
</dbReference>
<keyword evidence="10 12" id="KW-0464">Manganese</keyword>
<dbReference type="Gene3D" id="1.10.287.610">
    <property type="entry name" value="Helix hairpin bin"/>
    <property type="match status" value="1"/>
</dbReference>
<evidence type="ECO:0000256" key="3">
    <source>
        <dbReference type="ARBA" id="ARBA00022705"/>
    </source>
</evidence>
<evidence type="ECO:0000256" key="13">
    <source>
        <dbReference type="RuleBase" id="RU000618"/>
    </source>
</evidence>
<dbReference type="Gene3D" id="3.30.470.30">
    <property type="entry name" value="DNA ligase/mRNA capping enzyme"/>
    <property type="match status" value="1"/>
</dbReference>
<comment type="cofactor">
    <cofactor evidence="12">
        <name>Mg(2+)</name>
        <dbReference type="ChEBI" id="CHEBI:18420"/>
    </cofactor>
    <cofactor evidence="12">
        <name>Mn(2+)</name>
        <dbReference type="ChEBI" id="CHEBI:29035"/>
    </cofactor>
</comment>
<dbReference type="CDD" id="cd00114">
    <property type="entry name" value="LIGANc"/>
    <property type="match status" value="1"/>
</dbReference>
<dbReference type="EC" id="6.5.1.2" evidence="12 13"/>
<feature type="binding site" evidence="12">
    <location>
        <begin position="89"/>
        <end position="90"/>
    </location>
    <ligand>
        <name>NAD(+)</name>
        <dbReference type="ChEBI" id="CHEBI:57540"/>
    </ligand>
</feature>
<protein>
    <recommendedName>
        <fullName evidence="12 13">DNA ligase</fullName>
        <ecNumber evidence="12 13">6.5.1.2</ecNumber>
    </recommendedName>
    <alternativeName>
        <fullName evidence="12">Polydeoxyribonucleotide synthase [NAD(+)]</fullName>
    </alternativeName>
</protein>
<gene>
    <name evidence="12 15" type="primary">ligA</name>
    <name evidence="15" type="ORF">RCA_04355</name>
</gene>
<dbReference type="PROSITE" id="PS01056">
    <property type="entry name" value="DNA_LIGASE_N2"/>
    <property type="match status" value="1"/>
</dbReference>
<evidence type="ECO:0000256" key="10">
    <source>
        <dbReference type="ARBA" id="ARBA00023211"/>
    </source>
</evidence>
<feature type="domain" description="BRCT" evidence="14">
    <location>
        <begin position="610"/>
        <end position="683"/>
    </location>
</feature>
<feature type="active site" description="N6-AMP-lysine intermediate" evidence="12">
    <location>
        <position position="123"/>
    </location>
</feature>
<dbReference type="GO" id="GO:0003911">
    <property type="term" value="F:DNA ligase (NAD+) activity"/>
    <property type="evidence" value="ECO:0007669"/>
    <property type="project" value="UniProtKB-EC"/>
</dbReference>
<dbReference type="InterPro" id="IPR036420">
    <property type="entry name" value="BRCT_dom_sf"/>
</dbReference>
<dbReference type="CDD" id="cd17748">
    <property type="entry name" value="BRCT_DNA_ligase_like"/>
    <property type="match status" value="1"/>
</dbReference>
<name>A0ABM5MU83_RICCA</name>
<dbReference type="InterPro" id="IPR010994">
    <property type="entry name" value="RuvA_2-like"/>
</dbReference>
<dbReference type="InterPro" id="IPR018239">
    <property type="entry name" value="DNA_ligase_AS"/>
</dbReference>
<dbReference type="SUPFAM" id="SSF47781">
    <property type="entry name" value="RuvA domain 2-like"/>
    <property type="match status" value="1"/>
</dbReference>
<comment type="function">
    <text evidence="1 12">DNA ligase that catalyzes the formation of phosphodiester linkages between 5'-phosphoryl and 3'-hydroxyl groups in double-stranded DNA using NAD as a coenzyme and as the energy source for the reaction. It is essential for DNA replication and repair of damaged DNA.</text>
</comment>
<dbReference type="Gene3D" id="6.20.10.30">
    <property type="match status" value="1"/>
</dbReference>
<feature type="binding site" evidence="12">
    <location>
        <position position="437"/>
    </location>
    <ligand>
        <name>Zn(2+)</name>
        <dbReference type="ChEBI" id="CHEBI:29105"/>
    </ligand>
</feature>
<proteinExistence type="inferred from homology"/>
<evidence type="ECO:0000256" key="5">
    <source>
        <dbReference type="ARBA" id="ARBA00022763"/>
    </source>
</evidence>
<dbReference type="SMART" id="SM00292">
    <property type="entry name" value="BRCT"/>
    <property type="match status" value="1"/>
</dbReference>
<evidence type="ECO:0000256" key="1">
    <source>
        <dbReference type="ARBA" id="ARBA00004067"/>
    </source>
</evidence>
<dbReference type="Pfam" id="PF03119">
    <property type="entry name" value="DNA_ligase_ZBD"/>
    <property type="match status" value="1"/>
</dbReference>
<feature type="binding site" evidence="12">
    <location>
        <position position="431"/>
    </location>
    <ligand>
        <name>Zn(2+)</name>
        <dbReference type="ChEBI" id="CHEBI:29105"/>
    </ligand>
</feature>
<dbReference type="Pfam" id="PF00533">
    <property type="entry name" value="BRCT"/>
    <property type="match status" value="1"/>
</dbReference>
<feature type="binding site" evidence="12">
    <location>
        <position position="413"/>
    </location>
    <ligand>
        <name>Zn(2+)</name>
        <dbReference type="ChEBI" id="CHEBI:29105"/>
    </ligand>
</feature>
<dbReference type="SUPFAM" id="SSF56091">
    <property type="entry name" value="DNA ligase/mRNA capping enzyme, catalytic domain"/>
    <property type="match status" value="1"/>
</dbReference>
<dbReference type="InterPro" id="IPR004149">
    <property type="entry name" value="Znf_DNAligase_C4"/>
</dbReference>
<feature type="binding site" evidence="12">
    <location>
        <position position="319"/>
    </location>
    <ligand>
        <name>NAD(+)</name>
        <dbReference type="ChEBI" id="CHEBI:57540"/>
    </ligand>
</feature>
<evidence type="ECO:0000313" key="16">
    <source>
        <dbReference type="Proteomes" id="UP000007878"/>
    </source>
</evidence>
<keyword evidence="2 12" id="KW-0436">Ligase</keyword>
<organism evidence="15 16">
    <name type="scientific">Rickettsia canadensis str. CA410</name>
    <dbReference type="NCBI Taxonomy" id="1105107"/>
    <lineage>
        <taxon>Bacteria</taxon>
        <taxon>Pseudomonadati</taxon>
        <taxon>Pseudomonadota</taxon>
        <taxon>Alphaproteobacteria</taxon>
        <taxon>Rickettsiales</taxon>
        <taxon>Rickettsiaceae</taxon>
        <taxon>Rickettsieae</taxon>
        <taxon>Rickettsia</taxon>
        <taxon>belli group</taxon>
    </lineage>
</organism>